<evidence type="ECO:0000313" key="2">
    <source>
        <dbReference type="Proteomes" id="UP000018339"/>
    </source>
</evidence>
<gene>
    <name evidence="1" type="ORF">T260_08775</name>
</gene>
<sequence>MTKVAIDALVETKHYYTYHDEKRKRFGKISDKFPNLDKILQKQDFFASMANIILNAPKWRRRVEEKSSRSVRCITKKGRETR</sequence>
<dbReference type="EMBL" id="AYSF01000045">
    <property type="protein sequence ID" value="ESU72361.1"/>
    <property type="molecule type" value="Genomic_DNA"/>
</dbReference>
<dbReference type="Proteomes" id="UP000018339">
    <property type="component" value="Unassembled WGS sequence"/>
</dbReference>
<accession>A0A7U9JBA9</accession>
<comment type="caution">
    <text evidence="1">The sequence shown here is derived from an EMBL/GenBank/DDBJ whole genome shotgun (WGS) entry which is preliminary data.</text>
</comment>
<name>A0A7U9JBA9_GEOTM</name>
<evidence type="ECO:0000313" key="1">
    <source>
        <dbReference type="EMBL" id="ESU72361.1"/>
    </source>
</evidence>
<organism evidence="1 2">
    <name type="scientific">Geobacillus thermopakistaniensis (strain MAS1)</name>
    <dbReference type="NCBI Taxonomy" id="1408282"/>
    <lineage>
        <taxon>Bacteria</taxon>
        <taxon>Bacillati</taxon>
        <taxon>Bacillota</taxon>
        <taxon>Bacilli</taxon>
        <taxon>Bacillales</taxon>
        <taxon>Anoxybacillaceae</taxon>
        <taxon>Geobacillus</taxon>
    </lineage>
</organism>
<keyword evidence="2" id="KW-1185">Reference proteome</keyword>
<reference evidence="1 2" key="1">
    <citation type="journal article" date="2014" name="Genome Announc.">
        <title>Draft Genome Sequence of Geobacillus thermopakistaniensis Strain MAS1.</title>
        <authorList>
            <person name="Siddiqui M.A."/>
            <person name="Rashid N."/>
            <person name="Ayyampalayam S."/>
            <person name="Whitman W.B."/>
        </authorList>
    </citation>
    <scope>NUCLEOTIDE SEQUENCE [LARGE SCALE GENOMIC DNA]</scope>
    <source>
        <strain evidence="1 2">MAS1</strain>
    </source>
</reference>
<dbReference type="AlphaFoldDB" id="A0A7U9JBA9"/>
<proteinExistence type="predicted"/>
<protein>
    <submittedName>
        <fullName evidence="1">Uncharacterized protein</fullName>
    </submittedName>
</protein>